<accession>A0A2P2P941</accession>
<protein>
    <submittedName>
        <fullName evidence="1">Uncharacterized protein</fullName>
    </submittedName>
</protein>
<evidence type="ECO:0000313" key="1">
    <source>
        <dbReference type="EMBL" id="MBX51207.1"/>
    </source>
</evidence>
<name>A0A2P2P941_RHIMU</name>
<reference evidence="1" key="1">
    <citation type="submission" date="2018-02" db="EMBL/GenBank/DDBJ databases">
        <title>Rhizophora mucronata_Transcriptome.</title>
        <authorList>
            <person name="Meera S.P."/>
            <person name="Sreeshan A."/>
            <person name="Augustine A."/>
        </authorList>
    </citation>
    <scope>NUCLEOTIDE SEQUENCE</scope>
    <source>
        <tissue evidence="1">Leaf</tissue>
    </source>
</reference>
<proteinExistence type="predicted"/>
<sequence length="62" mass="7453">MFFNCTEALLTIRTCTYGIAWFIFGYSCNKNYQFSFGWFLESLYLKYTLLFSCVRCSEQLRI</sequence>
<dbReference type="EMBL" id="GGEC01070723">
    <property type="protein sequence ID" value="MBX51207.1"/>
    <property type="molecule type" value="Transcribed_RNA"/>
</dbReference>
<dbReference type="AlphaFoldDB" id="A0A2P2P941"/>
<organism evidence="1">
    <name type="scientific">Rhizophora mucronata</name>
    <name type="common">Asiatic mangrove</name>
    <dbReference type="NCBI Taxonomy" id="61149"/>
    <lineage>
        <taxon>Eukaryota</taxon>
        <taxon>Viridiplantae</taxon>
        <taxon>Streptophyta</taxon>
        <taxon>Embryophyta</taxon>
        <taxon>Tracheophyta</taxon>
        <taxon>Spermatophyta</taxon>
        <taxon>Magnoliopsida</taxon>
        <taxon>eudicotyledons</taxon>
        <taxon>Gunneridae</taxon>
        <taxon>Pentapetalae</taxon>
        <taxon>rosids</taxon>
        <taxon>fabids</taxon>
        <taxon>Malpighiales</taxon>
        <taxon>Rhizophoraceae</taxon>
        <taxon>Rhizophora</taxon>
    </lineage>
</organism>